<feature type="region of interest" description="Disordered" evidence="1">
    <location>
        <begin position="145"/>
        <end position="193"/>
    </location>
</feature>
<sequence length="529" mass="59185">MSLGSMNVFIPPMSVIFFLLLLLCCCHDRTLAASVRYRQGRLNSHKNGDEQQDLLAVKDNLSVAAARQYCHDETDCVSFGYESSTTRFPAITIRAFFYRHADWHVLPTGQGAFVEDPAWHLYVNTTREVAAVPGEVETVLSQLERVGNSCPTRPAEDTTQKKKDESVRDSSKNQRRLRSSSSTSNSEDSRRAVEDAAIQRQRQLLEPPLCVQQQVMLLDAIFHIVYPKEIKTVAAPYLIPQMLKLSANASLYRDIRLAALTNLLVIADSQVTAPMLVDAGVYEVMKTIITRERRGDDWEGLPILALDCISNIVMYRHPQANAQLRKKGATLLLQQVMDKSTGFPALQSVLALLHLGSADSHNLPKEILVELVQLLANSIDGDVVYGILWDLIPGPLSAIQLLIQQEQQQQQQQQTTTALTNKQDDADTNISMMDHLLDAGLVEQLLRILEVKSSTCGLVASHTQVALEILDGIAHLSQRAREMIWMTAGTIKQAHQQLQEYQRPAMLAKELTTVVSRHDYFQGFRAHEL</sequence>
<organism evidence="3 4">
    <name type="scientific">Seminavis robusta</name>
    <dbReference type="NCBI Taxonomy" id="568900"/>
    <lineage>
        <taxon>Eukaryota</taxon>
        <taxon>Sar</taxon>
        <taxon>Stramenopiles</taxon>
        <taxon>Ochrophyta</taxon>
        <taxon>Bacillariophyta</taxon>
        <taxon>Bacillariophyceae</taxon>
        <taxon>Bacillariophycidae</taxon>
        <taxon>Naviculales</taxon>
        <taxon>Naviculaceae</taxon>
        <taxon>Seminavis</taxon>
    </lineage>
</organism>
<comment type="caution">
    <text evidence="3">The sequence shown here is derived from an EMBL/GenBank/DDBJ whole genome shotgun (WGS) entry which is preliminary data.</text>
</comment>
<dbReference type="Gene3D" id="1.25.10.10">
    <property type="entry name" value="Leucine-rich Repeat Variant"/>
    <property type="match status" value="1"/>
</dbReference>
<proteinExistence type="predicted"/>
<evidence type="ECO:0000313" key="4">
    <source>
        <dbReference type="Proteomes" id="UP001153069"/>
    </source>
</evidence>
<feature type="chain" id="PRO_5040161882" evidence="2">
    <location>
        <begin position="33"/>
        <end position="529"/>
    </location>
</feature>
<dbReference type="InterPro" id="IPR011989">
    <property type="entry name" value="ARM-like"/>
</dbReference>
<name>A0A9N8E5P7_9STRA</name>
<keyword evidence="2" id="KW-0732">Signal</keyword>
<feature type="signal peptide" evidence="2">
    <location>
        <begin position="1"/>
        <end position="32"/>
    </location>
</feature>
<evidence type="ECO:0000256" key="2">
    <source>
        <dbReference type="SAM" id="SignalP"/>
    </source>
</evidence>
<evidence type="ECO:0000256" key="1">
    <source>
        <dbReference type="SAM" id="MobiDB-lite"/>
    </source>
</evidence>
<reference evidence="3" key="1">
    <citation type="submission" date="2020-06" db="EMBL/GenBank/DDBJ databases">
        <authorList>
            <consortium name="Plant Systems Biology data submission"/>
        </authorList>
    </citation>
    <scope>NUCLEOTIDE SEQUENCE</scope>
    <source>
        <strain evidence="3">D6</strain>
    </source>
</reference>
<feature type="compositionally biased region" description="Basic and acidic residues" evidence="1">
    <location>
        <begin position="154"/>
        <end position="172"/>
    </location>
</feature>
<evidence type="ECO:0000313" key="3">
    <source>
        <dbReference type="EMBL" id="CAB9514863.1"/>
    </source>
</evidence>
<accession>A0A9N8E5P7</accession>
<protein>
    <submittedName>
        <fullName evidence="3">Uncharacterized protein</fullName>
    </submittedName>
</protein>
<dbReference type="EMBL" id="CAICTM010000678">
    <property type="protein sequence ID" value="CAB9514863.1"/>
    <property type="molecule type" value="Genomic_DNA"/>
</dbReference>
<dbReference type="AlphaFoldDB" id="A0A9N8E5P7"/>
<dbReference type="Proteomes" id="UP001153069">
    <property type="component" value="Unassembled WGS sequence"/>
</dbReference>
<dbReference type="InterPro" id="IPR016024">
    <property type="entry name" value="ARM-type_fold"/>
</dbReference>
<dbReference type="SUPFAM" id="SSF48371">
    <property type="entry name" value="ARM repeat"/>
    <property type="match status" value="1"/>
</dbReference>
<keyword evidence="4" id="KW-1185">Reference proteome</keyword>
<gene>
    <name evidence="3" type="ORF">SEMRO_679_G186130.1</name>
</gene>